<protein>
    <submittedName>
        <fullName evidence="10">Arsenic efflux pump protein</fullName>
    </submittedName>
</protein>
<keyword evidence="4" id="KW-1003">Cell membrane</keyword>
<dbReference type="Proteomes" id="UP000033038">
    <property type="component" value="Chromosome"/>
</dbReference>
<organism evidence="10 11">
    <name type="scientific">Methanosarcina barkeri str. Wiesmoor</name>
    <dbReference type="NCBI Taxonomy" id="1434109"/>
    <lineage>
        <taxon>Archaea</taxon>
        <taxon>Methanobacteriati</taxon>
        <taxon>Methanobacteriota</taxon>
        <taxon>Stenosarchaea group</taxon>
        <taxon>Methanomicrobia</taxon>
        <taxon>Methanosarcinales</taxon>
        <taxon>Methanosarcinaceae</taxon>
        <taxon>Methanosarcina</taxon>
    </lineage>
</organism>
<feature type="transmembrane region" description="Helical" evidence="8">
    <location>
        <begin position="186"/>
        <end position="206"/>
    </location>
</feature>
<keyword evidence="7 8" id="KW-0472">Membrane</keyword>
<dbReference type="EMBL" id="CP009526">
    <property type="protein sequence ID" value="AKB49683.1"/>
    <property type="molecule type" value="Genomic_DNA"/>
</dbReference>
<feature type="transmembrane region" description="Helical" evidence="8">
    <location>
        <begin position="12"/>
        <end position="34"/>
    </location>
</feature>
<proteinExistence type="inferred from homology"/>
<dbReference type="InterPro" id="IPR000802">
    <property type="entry name" value="Arsenical_pump_ArsB"/>
</dbReference>
<evidence type="ECO:0000256" key="2">
    <source>
        <dbReference type="ARBA" id="ARBA00009843"/>
    </source>
</evidence>
<dbReference type="HOGENOM" id="CLU_011920_3_0_2"/>
<dbReference type="RefSeq" id="WP_011305604.1">
    <property type="nucleotide sequence ID" value="NZ_CP009526.1"/>
</dbReference>
<dbReference type="CDD" id="cd01117">
    <property type="entry name" value="YbiR_permease"/>
    <property type="match status" value="1"/>
</dbReference>
<feature type="transmembrane region" description="Helical" evidence="8">
    <location>
        <begin position="40"/>
        <end position="58"/>
    </location>
</feature>
<feature type="transmembrane region" description="Helical" evidence="8">
    <location>
        <begin position="327"/>
        <end position="349"/>
    </location>
</feature>
<dbReference type="PRINTS" id="PR00758">
    <property type="entry name" value="ARSENICPUMP"/>
</dbReference>
<evidence type="ECO:0000313" key="10">
    <source>
        <dbReference type="EMBL" id="AKB49683.1"/>
    </source>
</evidence>
<name>A0A0E3QGJ0_METBA</name>
<dbReference type="AlphaFoldDB" id="A0A0E3QGJ0"/>
<comment type="similarity">
    <text evidence="2">Belongs to the CitM (TC 2.A.11) transporter family.</text>
</comment>
<dbReference type="PANTHER" id="PTHR43302:SF5">
    <property type="entry name" value="TRANSPORTER ARSB-RELATED"/>
    <property type="match status" value="1"/>
</dbReference>
<evidence type="ECO:0000256" key="4">
    <source>
        <dbReference type="ARBA" id="ARBA00022475"/>
    </source>
</evidence>
<dbReference type="PATRIC" id="fig|1434109.4.peg.515"/>
<evidence type="ECO:0000256" key="5">
    <source>
        <dbReference type="ARBA" id="ARBA00022692"/>
    </source>
</evidence>
<dbReference type="GO" id="GO:0015105">
    <property type="term" value="F:arsenite transmembrane transporter activity"/>
    <property type="evidence" value="ECO:0007669"/>
    <property type="project" value="InterPro"/>
</dbReference>
<feature type="transmembrane region" description="Helical" evidence="8">
    <location>
        <begin position="361"/>
        <end position="386"/>
    </location>
</feature>
<feature type="transmembrane region" description="Helical" evidence="8">
    <location>
        <begin position="237"/>
        <end position="255"/>
    </location>
</feature>
<feature type="transmembrane region" description="Helical" evidence="8">
    <location>
        <begin position="289"/>
        <end position="307"/>
    </location>
</feature>
<evidence type="ECO:0000256" key="1">
    <source>
        <dbReference type="ARBA" id="ARBA00004651"/>
    </source>
</evidence>
<evidence type="ECO:0000259" key="9">
    <source>
        <dbReference type="Pfam" id="PF03600"/>
    </source>
</evidence>
<dbReference type="PANTHER" id="PTHR43302">
    <property type="entry name" value="TRANSPORTER ARSB-RELATED"/>
    <property type="match status" value="1"/>
</dbReference>
<feature type="transmembrane region" description="Helical" evidence="8">
    <location>
        <begin position="111"/>
        <end position="136"/>
    </location>
</feature>
<dbReference type="Pfam" id="PF03600">
    <property type="entry name" value="CitMHS"/>
    <property type="match status" value="1"/>
</dbReference>
<dbReference type="KEGG" id="mbw:MSBRW_0430"/>
<sequence length="422" mass="45633">MPAEFILSSPIPLPDLSVLILLGVFVLTALRQVGSLRLQIWQIMAFGAILVLLLGEISPQEALEAINMDVLIFLFGAFCVGEALNMSGYLACLGNRIVSRAKNTDQLVLLVLFSTGIFSAILMNDTLAIMGTPLVLGFARKYNVSPKLMLFSLAFGVTTGSVMSPIGNPQNLLIAIGGNLDSPFVIFLRSLALPTLICLLIAYAVLKLFYREEFGKSTLTQSEEVINDPELARASKIALLLLLVLIACKIFLVEFSPDWDFDLSWIALISASPVLLSRKRIEVLKNIDWSTLVFFVSMFVLMKSVWISGACQELLARMSPQLGSVSMILALSIGLSQLISNVPFVALYLPAMGSTVSQGQLMALAAGSTIAGNLLILGAASNVIIIQNAEKEGNTLSFAEFSKIGVLLTILDAITYLIFLNF</sequence>
<dbReference type="GeneID" id="24821839"/>
<evidence type="ECO:0000256" key="8">
    <source>
        <dbReference type="SAM" id="Phobius"/>
    </source>
</evidence>
<keyword evidence="6 8" id="KW-1133">Transmembrane helix</keyword>
<gene>
    <name evidence="10" type="ORF">MSBRW_0430</name>
</gene>
<keyword evidence="3" id="KW-0813">Transport</keyword>
<feature type="transmembrane region" description="Helical" evidence="8">
    <location>
        <begin position="398"/>
        <end position="419"/>
    </location>
</feature>
<accession>A0A0E3QGJ0</accession>
<evidence type="ECO:0000256" key="7">
    <source>
        <dbReference type="ARBA" id="ARBA00023136"/>
    </source>
</evidence>
<dbReference type="InterPro" id="IPR004680">
    <property type="entry name" value="Cit_transptr-like_dom"/>
</dbReference>
<comment type="subcellular location">
    <subcellularLocation>
        <location evidence="1">Cell membrane</location>
        <topology evidence="1">Multi-pass membrane protein</topology>
    </subcellularLocation>
</comment>
<feature type="transmembrane region" description="Helical" evidence="8">
    <location>
        <begin position="70"/>
        <end position="91"/>
    </location>
</feature>
<evidence type="ECO:0000313" key="11">
    <source>
        <dbReference type="Proteomes" id="UP000033038"/>
    </source>
</evidence>
<evidence type="ECO:0000256" key="3">
    <source>
        <dbReference type="ARBA" id="ARBA00022448"/>
    </source>
</evidence>
<evidence type="ECO:0000256" key="6">
    <source>
        <dbReference type="ARBA" id="ARBA00022989"/>
    </source>
</evidence>
<keyword evidence="5 8" id="KW-0812">Transmembrane</keyword>
<dbReference type="GO" id="GO:0005886">
    <property type="term" value="C:plasma membrane"/>
    <property type="evidence" value="ECO:0007669"/>
    <property type="project" value="UniProtKB-SubCell"/>
</dbReference>
<feature type="domain" description="Citrate transporter-like" evidence="9">
    <location>
        <begin position="38"/>
        <end position="358"/>
    </location>
</feature>
<reference evidence="10 11" key="1">
    <citation type="submission" date="2014-07" db="EMBL/GenBank/DDBJ databases">
        <title>Methanogenic archaea and the global carbon cycle.</title>
        <authorList>
            <person name="Henriksen J.R."/>
            <person name="Luke J."/>
            <person name="Reinhart S."/>
            <person name="Benedict M.N."/>
            <person name="Youngblut N.D."/>
            <person name="Metcalf M.E."/>
            <person name="Whitaker R.J."/>
            <person name="Metcalf W.W."/>
        </authorList>
    </citation>
    <scope>NUCLEOTIDE SEQUENCE [LARGE SCALE GENOMIC DNA]</scope>
    <source>
        <strain evidence="10 11">Wiesmoor</strain>
    </source>
</reference>